<name>A0AAD5IH78_ACENE</name>
<protein>
    <submittedName>
        <fullName evidence="1">Uncharacterized protein</fullName>
    </submittedName>
</protein>
<reference evidence="1" key="1">
    <citation type="journal article" date="2022" name="Plant J.">
        <title>Strategies of tolerance reflected in two North American maple genomes.</title>
        <authorList>
            <person name="McEvoy S.L."/>
            <person name="Sezen U.U."/>
            <person name="Trouern-Trend A."/>
            <person name="McMahon S.M."/>
            <person name="Schaberg P.G."/>
            <person name="Yang J."/>
            <person name="Wegrzyn J.L."/>
            <person name="Swenson N.G."/>
        </authorList>
    </citation>
    <scope>NUCLEOTIDE SEQUENCE</scope>
    <source>
        <strain evidence="1">91603</strain>
    </source>
</reference>
<proteinExistence type="predicted"/>
<reference evidence="1" key="2">
    <citation type="submission" date="2023-02" db="EMBL/GenBank/DDBJ databases">
        <authorList>
            <person name="Swenson N.G."/>
            <person name="Wegrzyn J.L."/>
            <person name="Mcevoy S.L."/>
        </authorList>
    </citation>
    <scope>NUCLEOTIDE SEQUENCE</scope>
    <source>
        <strain evidence="1">91603</strain>
        <tissue evidence="1">Leaf</tissue>
    </source>
</reference>
<sequence>MVYSICYACFSTNSTAGMSTNIKTLWSEQQCPSFKGLQKLPDLQIKGGVLAPVAVEGVLRANRAALEQHLGGVNLTAKVGVVERDRVPMVTSVDVNETRVEEKPEAVDVVGVRGLKDIVVGGHLEQDGGIKIRGIKVDRQAPCRLSSIFLQSNAWMRTASLLCSRFIVTK</sequence>
<gene>
    <name evidence="1" type="ORF">LWI28_024621</name>
</gene>
<keyword evidence="2" id="KW-1185">Reference proteome</keyword>
<comment type="caution">
    <text evidence="1">The sequence shown here is derived from an EMBL/GenBank/DDBJ whole genome shotgun (WGS) entry which is preliminary data.</text>
</comment>
<dbReference type="EMBL" id="JAJSOW010000106">
    <property type="protein sequence ID" value="KAI9162181.1"/>
    <property type="molecule type" value="Genomic_DNA"/>
</dbReference>
<accession>A0AAD5IH78</accession>
<evidence type="ECO:0000313" key="2">
    <source>
        <dbReference type="Proteomes" id="UP001064489"/>
    </source>
</evidence>
<organism evidence="1 2">
    <name type="scientific">Acer negundo</name>
    <name type="common">Box elder</name>
    <dbReference type="NCBI Taxonomy" id="4023"/>
    <lineage>
        <taxon>Eukaryota</taxon>
        <taxon>Viridiplantae</taxon>
        <taxon>Streptophyta</taxon>
        <taxon>Embryophyta</taxon>
        <taxon>Tracheophyta</taxon>
        <taxon>Spermatophyta</taxon>
        <taxon>Magnoliopsida</taxon>
        <taxon>eudicotyledons</taxon>
        <taxon>Gunneridae</taxon>
        <taxon>Pentapetalae</taxon>
        <taxon>rosids</taxon>
        <taxon>malvids</taxon>
        <taxon>Sapindales</taxon>
        <taxon>Sapindaceae</taxon>
        <taxon>Hippocastanoideae</taxon>
        <taxon>Acereae</taxon>
        <taxon>Acer</taxon>
    </lineage>
</organism>
<dbReference type="AlphaFoldDB" id="A0AAD5IH78"/>
<evidence type="ECO:0000313" key="1">
    <source>
        <dbReference type="EMBL" id="KAI9162181.1"/>
    </source>
</evidence>
<dbReference type="Proteomes" id="UP001064489">
    <property type="component" value="Chromosome 2"/>
</dbReference>